<evidence type="ECO:0000256" key="2">
    <source>
        <dbReference type="ARBA" id="ARBA00023125"/>
    </source>
</evidence>
<accession>V9QG94</accession>
<protein>
    <submittedName>
        <fullName evidence="7">Phage integrase family protein</fullName>
    </submittedName>
</protein>
<geneLocation type="plasmid" evidence="7">
    <name>pFP3</name>
</geneLocation>
<name>V9QG94_9ACTN</name>
<dbReference type="InterPro" id="IPR011010">
    <property type="entry name" value="DNA_brk_join_enz"/>
</dbReference>
<reference evidence="7" key="1">
    <citation type="submission" date="2013-09" db="EMBL/GenBank/DDBJ databases">
        <title>Complete nucleotide sequence of Streptomyces linear plasmid pFP3.</title>
        <authorList>
            <person name="Chen Z."/>
            <person name="Fang P."/>
            <person name="Qin Z."/>
        </authorList>
    </citation>
    <scope>NUCLEOTIDE SEQUENCE</scope>
    <source>
        <strain evidence="7">F2</strain>
        <plasmid evidence="7">pFP3</plasmid>
    </source>
</reference>
<dbReference type="InterPro" id="IPR013762">
    <property type="entry name" value="Integrase-like_cat_sf"/>
</dbReference>
<feature type="domain" description="Tyr recombinase" evidence="5">
    <location>
        <begin position="173"/>
        <end position="349"/>
    </location>
</feature>
<dbReference type="InterPro" id="IPR002104">
    <property type="entry name" value="Integrase_catalytic"/>
</dbReference>
<dbReference type="EMBL" id="KF652071">
    <property type="protein sequence ID" value="AHC28125.1"/>
    <property type="molecule type" value="Genomic_DNA"/>
</dbReference>
<dbReference type="InterPro" id="IPR004107">
    <property type="entry name" value="Integrase_SAM-like_N"/>
</dbReference>
<dbReference type="Gene3D" id="1.10.443.10">
    <property type="entry name" value="Intergrase catalytic core"/>
    <property type="match status" value="1"/>
</dbReference>
<dbReference type="GO" id="GO:0006310">
    <property type="term" value="P:DNA recombination"/>
    <property type="evidence" value="ECO:0007669"/>
    <property type="project" value="UniProtKB-KW"/>
</dbReference>
<dbReference type="InterPro" id="IPR044068">
    <property type="entry name" value="CB"/>
</dbReference>
<dbReference type="AlphaFoldDB" id="V9QG94"/>
<evidence type="ECO:0000256" key="4">
    <source>
        <dbReference type="PROSITE-ProRule" id="PRU01248"/>
    </source>
</evidence>
<feature type="domain" description="Core-binding (CB)" evidence="6">
    <location>
        <begin position="61"/>
        <end position="146"/>
    </location>
</feature>
<dbReference type="GO" id="GO:0003677">
    <property type="term" value="F:DNA binding"/>
    <property type="evidence" value="ECO:0007669"/>
    <property type="project" value="UniProtKB-UniRule"/>
</dbReference>
<dbReference type="InterPro" id="IPR010998">
    <property type="entry name" value="Integrase_recombinase_N"/>
</dbReference>
<dbReference type="Pfam" id="PF02899">
    <property type="entry name" value="Phage_int_SAM_1"/>
    <property type="match status" value="1"/>
</dbReference>
<dbReference type="CDD" id="cd00397">
    <property type="entry name" value="DNA_BRE_C"/>
    <property type="match status" value="1"/>
</dbReference>
<dbReference type="RefSeq" id="WP_024067046.1">
    <property type="nucleotide sequence ID" value="NC_023067.1"/>
</dbReference>
<dbReference type="Pfam" id="PF00589">
    <property type="entry name" value="Phage_integrase"/>
    <property type="match status" value="1"/>
</dbReference>
<keyword evidence="3" id="KW-0233">DNA recombination</keyword>
<dbReference type="PANTHER" id="PTHR30349:SF81">
    <property type="entry name" value="TYROSINE RECOMBINASE XERC"/>
    <property type="match status" value="1"/>
</dbReference>
<dbReference type="SUPFAM" id="SSF56349">
    <property type="entry name" value="DNA breaking-rejoining enzymes"/>
    <property type="match status" value="1"/>
</dbReference>
<organism evidence="7">
    <name type="scientific">Streptomyces sp. F2</name>
    <dbReference type="NCBI Taxonomy" id="317660"/>
    <lineage>
        <taxon>Bacteria</taxon>
        <taxon>Bacillati</taxon>
        <taxon>Actinomycetota</taxon>
        <taxon>Actinomycetes</taxon>
        <taxon>Kitasatosporales</taxon>
        <taxon>Streptomycetaceae</taxon>
        <taxon>Streptomyces</taxon>
    </lineage>
</organism>
<dbReference type="GO" id="GO:0015074">
    <property type="term" value="P:DNA integration"/>
    <property type="evidence" value="ECO:0007669"/>
    <property type="project" value="UniProtKB-KW"/>
</dbReference>
<evidence type="ECO:0000259" key="5">
    <source>
        <dbReference type="PROSITE" id="PS51898"/>
    </source>
</evidence>
<dbReference type="PANTHER" id="PTHR30349">
    <property type="entry name" value="PHAGE INTEGRASE-RELATED"/>
    <property type="match status" value="1"/>
</dbReference>
<dbReference type="Gene3D" id="1.10.150.130">
    <property type="match status" value="1"/>
</dbReference>
<evidence type="ECO:0000259" key="6">
    <source>
        <dbReference type="PROSITE" id="PS51900"/>
    </source>
</evidence>
<gene>
    <name evidence="7" type="ORF">pFP3.23c</name>
</gene>
<keyword evidence="7" id="KW-0614">Plasmid</keyword>
<keyword evidence="1" id="KW-0229">DNA integration</keyword>
<proteinExistence type="predicted"/>
<dbReference type="InterPro" id="IPR050090">
    <property type="entry name" value="Tyrosine_recombinase_XerCD"/>
</dbReference>
<evidence type="ECO:0000256" key="1">
    <source>
        <dbReference type="ARBA" id="ARBA00022908"/>
    </source>
</evidence>
<dbReference type="PROSITE" id="PS51900">
    <property type="entry name" value="CB"/>
    <property type="match status" value="1"/>
</dbReference>
<evidence type="ECO:0000313" key="7">
    <source>
        <dbReference type="EMBL" id="AHC28125.1"/>
    </source>
</evidence>
<dbReference type="PROSITE" id="PS51898">
    <property type="entry name" value="TYR_RECOMBINASE"/>
    <property type="match status" value="1"/>
</dbReference>
<evidence type="ECO:0000256" key="3">
    <source>
        <dbReference type="ARBA" id="ARBA00023172"/>
    </source>
</evidence>
<keyword evidence="2 4" id="KW-0238">DNA-binding</keyword>
<sequence length="374" mass="41534">MTGSQNLPAARPASGVARPGVAIGEEIINHLREELGVVRLGYRPTDPKVHRLDLLAEICDRATFQAVIKWLSSGKRRARTTRQGYADDVRLWAGFAAALGRQPFQLGTFTYEDVTSWNLLMEARGARPRSVARRLSSLSSLHEHARRHGWNDLVNPVDSEDHRPSIDRHDTSSATPVLEVAELDAVVRKSETAFEALVVLLLYILAGRVSEMCAADLDQRIMRGGRVHLDLTRKGSKERILPLSASVADLLELHVADRTTGPLLVDEEGQRIDRFEVDRILTRLGKRARVLGGRDLTPHVLRASRITHMIDANESLAEIQAFADHADPATTIGYFTRRKATERNGLLVDKAEAMFTGVAARWTTSHRPEEAPHA</sequence>